<feature type="region of interest" description="Disordered" evidence="1">
    <location>
        <begin position="114"/>
        <end position="173"/>
    </location>
</feature>
<comment type="caution">
    <text evidence="2">The sequence shown here is derived from an EMBL/GenBank/DDBJ whole genome shotgun (WGS) entry which is preliminary data.</text>
</comment>
<evidence type="ECO:0000313" key="3">
    <source>
        <dbReference type="Proteomes" id="UP001305414"/>
    </source>
</evidence>
<accession>A0AAN7Z9R7</accession>
<dbReference type="EMBL" id="JAWHQM010000056">
    <property type="protein sequence ID" value="KAK5635687.1"/>
    <property type="molecule type" value="Genomic_DNA"/>
</dbReference>
<evidence type="ECO:0000313" key="2">
    <source>
        <dbReference type="EMBL" id="KAK5635687.1"/>
    </source>
</evidence>
<feature type="compositionally biased region" description="Acidic residues" evidence="1">
    <location>
        <begin position="138"/>
        <end position="157"/>
    </location>
</feature>
<feature type="compositionally biased region" description="Basic and acidic residues" evidence="1">
    <location>
        <begin position="114"/>
        <end position="133"/>
    </location>
</feature>
<protein>
    <submittedName>
        <fullName evidence="2">Uncharacterized protein</fullName>
    </submittedName>
</protein>
<sequence length="187" mass="22197">MDTSKLKLRFKLRPNEEIVTFMSIPPRRYLLVGPRDPIFLREVRKATHQMNMPVQHVYSSNGKFEGFRAPHYVIEDVRWKMEMKEKGISIEASPKREDSDNEIDEIEKLIREMDRKEEKTKKVERKKVEKLSYSEESSWLEDDEDDEMDSEDEDEDYVPSSDGESSTVSEDYITLRSGRTVRLRLKE</sequence>
<proteinExistence type="predicted"/>
<organism evidence="2 3">
    <name type="scientific">Xylaria bambusicola</name>
    <dbReference type="NCBI Taxonomy" id="326684"/>
    <lineage>
        <taxon>Eukaryota</taxon>
        <taxon>Fungi</taxon>
        <taxon>Dikarya</taxon>
        <taxon>Ascomycota</taxon>
        <taxon>Pezizomycotina</taxon>
        <taxon>Sordariomycetes</taxon>
        <taxon>Xylariomycetidae</taxon>
        <taxon>Xylariales</taxon>
        <taxon>Xylariaceae</taxon>
        <taxon>Xylaria</taxon>
    </lineage>
</organism>
<dbReference type="Proteomes" id="UP001305414">
    <property type="component" value="Unassembled WGS sequence"/>
</dbReference>
<keyword evidence="3" id="KW-1185">Reference proteome</keyword>
<gene>
    <name evidence="2" type="ORF">RRF57_011399</name>
</gene>
<dbReference type="AlphaFoldDB" id="A0AAN7Z9R7"/>
<evidence type="ECO:0000256" key="1">
    <source>
        <dbReference type="SAM" id="MobiDB-lite"/>
    </source>
</evidence>
<reference evidence="2 3" key="1">
    <citation type="submission" date="2023-10" db="EMBL/GenBank/DDBJ databases">
        <title>Draft genome sequence of Xylaria bambusicola isolate GMP-LS, the root and basal stem rot pathogen of sugarcane in Indonesia.</title>
        <authorList>
            <person name="Selvaraj P."/>
            <person name="Muralishankar V."/>
            <person name="Muruganantham S."/>
            <person name="Sp S."/>
            <person name="Haryani S."/>
            <person name="Lau K.J.X."/>
            <person name="Naqvi N.I."/>
        </authorList>
    </citation>
    <scope>NUCLEOTIDE SEQUENCE [LARGE SCALE GENOMIC DNA]</scope>
    <source>
        <strain evidence="2">GMP-LS</strain>
    </source>
</reference>
<name>A0AAN7Z9R7_9PEZI</name>